<dbReference type="PANTHER" id="PTHR32054">
    <property type="entry name" value="HEAVY CHAIN, PUTATIVE, EXPRESSED-RELATED-RELATED"/>
    <property type="match status" value="1"/>
</dbReference>
<dbReference type="EMBL" id="CP093347">
    <property type="protein sequence ID" value="WOH02867.1"/>
    <property type="molecule type" value="Genomic_DNA"/>
</dbReference>
<dbReference type="OrthoDB" id="1931671at2759"/>
<feature type="compositionally biased region" description="Polar residues" evidence="4">
    <location>
        <begin position="174"/>
        <end position="186"/>
    </location>
</feature>
<dbReference type="EMBL" id="LNRQ01000005">
    <property type="protein sequence ID" value="KZM96214.1"/>
    <property type="molecule type" value="Genomic_DNA"/>
</dbReference>
<dbReference type="GO" id="GO:0009904">
    <property type="term" value="P:chloroplast accumulation movement"/>
    <property type="evidence" value="ECO:0007669"/>
    <property type="project" value="TreeGrafter"/>
</dbReference>
<feature type="region of interest" description="Disordered" evidence="4">
    <location>
        <begin position="809"/>
        <end position="883"/>
    </location>
</feature>
<name>A0A164ZPK3_DAUCS</name>
<feature type="compositionally biased region" description="Polar residues" evidence="4">
    <location>
        <begin position="156"/>
        <end position="166"/>
    </location>
</feature>
<feature type="region of interest" description="Disordered" evidence="4">
    <location>
        <begin position="1"/>
        <end position="42"/>
    </location>
</feature>
<keyword evidence="2 3" id="KW-0175">Coiled coil</keyword>
<dbReference type="KEGG" id="dcr:108222831"/>
<evidence type="ECO:0000256" key="3">
    <source>
        <dbReference type="SAM" id="Coils"/>
    </source>
</evidence>
<dbReference type="STRING" id="79200.A0A164ZPK3"/>
<dbReference type="Gramene" id="KZM96214">
    <property type="protein sequence ID" value="KZM96214"/>
    <property type="gene ID" value="DCAR_019456"/>
</dbReference>
<feature type="coiled-coil region" evidence="3">
    <location>
        <begin position="461"/>
        <end position="512"/>
    </location>
</feature>
<evidence type="ECO:0000256" key="2">
    <source>
        <dbReference type="ARBA" id="ARBA00023054"/>
    </source>
</evidence>
<evidence type="ECO:0000313" key="5">
    <source>
        <dbReference type="EMBL" id="KZM96214.1"/>
    </source>
</evidence>
<dbReference type="Proteomes" id="UP000077755">
    <property type="component" value="Chromosome 5"/>
</dbReference>
<feature type="compositionally biased region" description="Basic and acidic residues" evidence="4">
    <location>
        <begin position="809"/>
        <end position="818"/>
    </location>
</feature>
<feature type="compositionally biased region" description="Acidic residues" evidence="4">
    <location>
        <begin position="140"/>
        <end position="150"/>
    </location>
</feature>
<dbReference type="OMA" id="STENMSH"/>
<accession>A0A164ZPK3</accession>
<reference evidence="6" key="2">
    <citation type="submission" date="2022-03" db="EMBL/GenBank/DDBJ databases">
        <title>Draft title - Genomic analysis of global carrot germplasm unveils the trajectory of domestication and the origin of high carotenoid orange carrot.</title>
        <authorList>
            <person name="Iorizzo M."/>
            <person name="Ellison S."/>
            <person name="Senalik D."/>
            <person name="Macko-Podgorni A."/>
            <person name="Grzebelus D."/>
            <person name="Bostan H."/>
            <person name="Rolling W."/>
            <person name="Curaba J."/>
            <person name="Simon P."/>
        </authorList>
    </citation>
    <scope>NUCLEOTIDE SEQUENCE</scope>
    <source>
        <tissue evidence="6">Leaf</tissue>
    </source>
</reference>
<dbReference type="AlphaFoldDB" id="A0A164ZPK3"/>
<feature type="coiled-coil region" evidence="3">
    <location>
        <begin position="312"/>
        <end position="346"/>
    </location>
</feature>
<evidence type="ECO:0000256" key="1">
    <source>
        <dbReference type="ARBA" id="ARBA00005485"/>
    </source>
</evidence>
<feature type="compositionally biased region" description="Polar residues" evidence="4">
    <location>
        <begin position="843"/>
        <end position="856"/>
    </location>
</feature>
<keyword evidence="7" id="KW-1185">Reference proteome</keyword>
<dbReference type="PANTHER" id="PTHR32054:SF31">
    <property type="entry name" value="PROTEIN WEAK CHLOROPLAST MOVEMENT UNDER BLUE LIGHT 1"/>
    <property type="match status" value="1"/>
</dbReference>
<sequence>MESVETVEDNFPLKTFPNPELASGSKDQSYIEVPKRNDPSEELEPELHVSMMGGSKLVNVQDPSNSMTPQQGQSLPVENTVIETSQNHENFVDAYPQLKVRNDITDVLSSEQEVAESELQGSVAVYPQLKVLQDISDEPLLEQDPQDEENVPCYVPSSSEINSMPRQSPEEGTLVSSNDVQQQNISDRPITVEQDVSSTSARNVDIVKFEGELMESSSLITSEAKPNSAFQHRQTSDEISQALVSSDVGDIDTTAPFESVKEAVSKFGGIVDWKAHRVHTVEKRKVIEEQLESVNQEIPWLRKQSEAAEDSKTKVLKELDSTKRLIEELKLNLERAQIEEHQAKQDSELASLRVAEMEQGIANEVSVAAKAQVEVARARHVAALSELATVKEELIAVRKDYDALVIEKNLAVKKAEETLSASKEIEKTVEELTIELIATKDSLESAHAAHLEAEEHKLGAALALEQDTLNWEKELKQAEAELEKLDQQIVSAKDLKSKLDASSALLRDVKAELAAYMDSKLNQETEVHLNGDVIGEEKKTHSEIHAAVSLAKKNLEEVKLNITKANDEIKLLEVAATSLKIQLESEKSALATLRQREGMASVAVASIEAELNRTKNEIAMVQVKEREAREKMVELPKQLQKAAEEADQAKSLAQAADEELRKAQEEVERAKAGASTMQSRLLAAQKEIEAAKASENLAVAAINALQESEAAQTLNNNDTPSGVTLTLEEYYELSKQAHEAEEQANKRVVDALSLIATAKESELTNLSKLEKITSELAAEKDLLEIARQKAEKAREGKMGIEQELRKWRAEHEQRRKAGESIPGAVYPSKSPRASFEVRKETNYFDQAPNTAATHYMQSPKPYEHSNTETDTSPEVKTSKKKKKSVLPRFLMFLIKRKKHPHSR</sequence>
<dbReference type="GO" id="GO:0005829">
    <property type="term" value="C:cytosol"/>
    <property type="evidence" value="ECO:0007669"/>
    <property type="project" value="TreeGrafter"/>
</dbReference>
<dbReference type="GO" id="GO:0009903">
    <property type="term" value="P:chloroplast avoidance movement"/>
    <property type="evidence" value="ECO:0007669"/>
    <property type="project" value="TreeGrafter"/>
</dbReference>
<evidence type="ECO:0000313" key="6">
    <source>
        <dbReference type="EMBL" id="WOH02867.1"/>
    </source>
</evidence>
<dbReference type="InterPro" id="IPR008545">
    <property type="entry name" value="Web"/>
</dbReference>
<reference evidence="5" key="1">
    <citation type="journal article" date="2016" name="Nat. Genet.">
        <title>A high-quality carrot genome assembly provides new insights into carotenoid accumulation and asterid genome evolution.</title>
        <authorList>
            <person name="Iorizzo M."/>
            <person name="Ellison S."/>
            <person name="Senalik D."/>
            <person name="Zeng P."/>
            <person name="Satapoomin P."/>
            <person name="Huang J."/>
            <person name="Bowman M."/>
            <person name="Iovene M."/>
            <person name="Sanseverino W."/>
            <person name="Cavagnaro P."/>
            <person name="Yildiz M."/>
            <person name="Macko-Podgorni A."/>
            <person name="Moranska E."/>
            <person name="Grzebelus E."/>
            <person name="Grzebelus D."/>
            <person name="Ashrafi H."/>
            <person name="Zheng Z."/>
            <person name="Cheng S."/>
            <person name="Spooner D."/>
            <person name="Van Deynze A."/>
            <person name="Simon P."/>
        </authorList>
    </citation>
    <scope>NUCLEOTIDE SEQUENCE [LARGE SCALE GENOMIC DNA]</scope>
    <source>
        <tissue evidence="5">Leaf</tissue>
    </source>
</reference>
<feature type="region of interest" description="Disordered" evidence="4">
    <location>
        <begin position="140"/>
        <end position="196"/>
    </location>
</feature>
<comment type="similarity">
    <text evidence="1">Belongs to the WEB family.</text>
</comment>
<evidence type="ECO:0000256" key="4">
    <source>
        <dbReference type="SAM" id="MobiDB-lite"/>
    </source>
</evidence>
<feature type="coiled-coil region" evidence="3">
    <location>
        <begin position="548"/>
        <end position="694"/>
    </location>
</feature>
<protein>
    <submittedName>
        <fullName evidence="5">Uncharacterized protein</fullName>
    </submittedName>
</protein>
<dbReference type="Pfam" id="PF05701">
    <property type="entry name" value="WEMBL"/>
    <property type="match status" value="1"/>
</dbReference>
<organism evidence="5">
    <name type="scientific">Daucus carota subsp. sativus</name>
    <name type="common">Carrot</name>
    <dbReference type="NCBI Taxonomy" id="79200"/>
    <lineage>
        <taxon>Eukaryota</taxon>
        <taxon>Viridiplantae</taxon>
        <taxon>Streptophyta</taxon>
        <taxon>Embryophyta</taxon>
        <taxon>Tracheophyta</taxon>
        <taxon>Spermatophyta</taxon>
        <taxon>Magnoliopsida</taxon>
        <taxon>eudicotyledons</taxon>
        <taxon>Gunneridae</taxon>
        <taxon>Pentapetalae</taxon>
        <taxon>asterids</taxon>
        <taxon>campanulids</taxon>
        <taxon>Apiales</taxon>
        <taxon>Apiaceae</taxon>
        <taxon>Apioideae</taxon>
        <taxon>Scandiceae</taxon>
        <taxon>Daucinae</taxon>
        <taxon>Daucus</taxon>
        <taxon>Daucus sect. Daucus</taxon>
    </lineage>
</organism>
<evidence type="ECO:0000313" key="7">
    <source>
        <dbReference type="Proteomes" id="UP000077755"/>
    </source>
</evidence>
<gene>
    <name evidence="5" type="ORF">DCAR_019456</name>
    <name evidence="6" type="ORF">DCAR_0522257</name>
</gene>
<proteinExistence type="inferred from homology"/>